<keyword evidence="2" id="KW-1185">Reference proteome</keyword>
<comment type="caution">
    <text evidence="1">The sequence shown here is derived from an EMBL/GenBank/DDBJ whole genome shotgun (WGS) entry which is preliminary data.</text>
</comment>
<dbReference type="EMBL" id="JASNWA010000004">
    <property type="protein sequence ID" value="KAK3176941.1"/>
    <property type="molecule type" value="Genomic_DNA"/>
</dbReference>
<accession>A0AAD9ZE65</accession>
<dbReference type="Proteomes" id="UP001276659">
    <property type="component" value="Unassembled WGS sequence"/>
</dbReference>
<organism evidence="1 2">
    <name type="scientific">Lepraria neglecta</name>
    <dbReference type="NCBI Taxonomy" id="209136"/>
    <lineage>
        <taxon>Eukaryota</taxon>
        <taxon>Fungi</taxon>
        <taxon>Dikarya</taxon>
        <taxon>Ascomycota</taxon>
        <taxon>Pezizomycotina</taxon>
        <taxon>Lecanoromycetes</taxon>
        <taxon>OSLEUM clade</taxon>
        <taxon>Lecanoromycetidae</taxon>
        <taxon>Lecanorales</taxon>
        <taxon>Lecanorineae</taxon>
        <taxon>Stereocaulaceae</taxon>
        <taxon>Lepraria</taxon>
    </lineage>
</organism>
<gene>
    <name evidence="1" type="ORF">OEA41_008267</name>
</gene>
<protein>
    <submittedName>
        <fullName evidence="1">Uncharacterized protein</fullName>
    </submittedName>
</protein>
<dbReference type="AlphaFoldDB" id="A0AAD9ZE65"/>
<reference evidence="1" key="1">
    <citation type="submission" date="2022-11" db="EMBL/GenBank/DDBJ databases">
        <title>Chromosomal genome sequence assembly and mating type (MAT) locus characterization of the leprose asexual lichenized fungus Lepraria neglecta (Nyl.) Erichsen.</title>
        <authorList>
            <person name="Allen J.L."/>
            <person name="Pfeffer B."/>
        </authorList>
    </citation>
    <scope>NUCLEOTIDE SEQUENCE</scope>
    <source>
        <strain evidence="1">Allen 5258</strain>
    </source>
</reference>
<name>A0AAD9ZE65_9LECA</name>
<proteinExistence type="predicted"/>
<sequence>MQAFLYAPLVYVDSKPQDPSKEYQARGMTLITITAPDSGPIATRQGDLIIPGTEVAFGGFSTLLGYKSTDSATDPDGGDRDVYLLGMTNNGIQLARARINDLTDFSKYTFWNPKSQNFSTSPPTPSVIDNSQMYMPGTFSSGSIFYSPYFQTFIMVYFNKMVDSTFYIRYLQLDVSLRKGAVWVAGGKKGKGIEAEDIEALVKYAWSAEQTLYASPPGPGGFNYARMTHSEFFNTLVVSYLMVSAEVLLGGCLPRGMC</sequence>
<evidence type="ECO:0000313" key="2">
    <source>
        <dbReference type="Proteomes" id="UP001276659"/>
    </source>
</evidence>
<evidence type="ECO:0000313" key="1">
    <source>
        <dbReference type="EMBL" id="KAK3176941.1"/>
    </source>
</evidence>